<name>A0A939HBW0_9MICC</name>
<dbReference type="GO" id="GO:0046656">
    <property type="term" value="P:folic acid biosynthetic process"/>
    <property type="evidence" value="ECO:0007669"/>
    <property type="project" value="UniProtKB-UniRule"/>
</dbReference>
<sequence length="129" mass="14028">MDRITLTGVTAVGYHGVFDFERRDGQPFVVDAVLHADFTKAAETDDLQYTAHYGEVAELITSLIEGEPLNLIEALAVRIADAILAGFNVGAVDITIHKPKAPIEVPFGDVTVSVHRARPHGSHPFKDRP</sequence>
<comment type="caution">
    <text evidence="8">The sequence shown here is derived from an EMBL/GenBank/DDBJ whole genome shotgun (WGS) entry which is preliminary data.</text>
</comment>
<dbReference type="InterPro" id="IPR006156">
    <property type="entry name" value="Dihydroneopterin_aldolase"/>
</dbReference>
<evidence type="ECO:0000256" key="4">
    <source>
        <dbReference type="ARBA" id="ARBA00022909"/>
    </source>
</evidence>
<dbReference type="PANTHER" id="PTHR42844:SF1">
    <property type="entry name" value="DIHYDRONEOPTERIN ALDOLASE 1-RELATED"/>
    <property type="match status" value="1"/>
</dbReference>
<dbReference type="FunFam" id="3.30.1130.10:FF:000003">
    <property type="entry name" value="7,8-dihydroneopterin aldolase"/>
    <property type="match status" value="1"/>
</dbReference>
<dbReference type="AlphaFoldDB" id="A0A939HBW0"/>
<comment type="catalytic activity">
    <reaction evidence="1 6">
        <text>7,8-dihydroneopterin = 6-hydroxymethyl-7,8-dihydropterin + glycolaldehyde</text>
        <dbReference type="Rhea" id="RHEA:10540"/>
        <dbReference type="ChEBI" id="CHEBI:17001"/>
        <dbReference type="ChEBI" id="CHEBI:17071"/>
        <dbReference type="ChEBI" id="CHEBI:44841"/>
        <dbReference type="EC" id="4.1.2.25"/>
    </reaction>
</comment>
<dbReference type="GO" id="GO:0004150">
    <property type="term" value="F:dihydroneopterin aldolase activity"/>
    <property type="evidence" value="ECO:0007669"/>
    <property type="project" value="UniProtKB-UniRule"/>
</dbReference>
<keyword evidence="9" id="KW-1185">Reference proteome</keyword>
<keyword evidence="5 6" id="KW-0456">Lyase</keyword>
<gene>
    <name evidence="8" type="primary">folB</name>
    <name evidence="8" type="ORF">J1902_08715</name>
</gene>
<proteinExistence type="inferred from homology"/>
<dbReference type="Proteomes" id="UP000664164">
    <property type="component" value="Unassembled WGS sequence"/>
</dbReference>
<dbReference type="SMART" id="SM00905">
    <property type="entry name" value="FolB"/>
    <property type="match status" value="1"/>
</dbReference>
<dbReference type="RefSeq" id="WP_207615856.1">
    <property type="nucleotide sequence ID" value="NZ_JAFNLL010000016.1"/>
</dbReference>
<organism evidence="8 9">
    <name type="scientific">Arthrobacter cavernae</name>
    <dbReference type="NCBI Taxonomy" id="2817681"/>
    <lineage>
        <taxon>Bacteria</taxon>
        <taxon>Bacillati</taxon>
        <taxon>Actinomycetota</taxon>
        <taxon>Actinomycetes</taxon>
        <taxon>Micrococcales</taxon>
        <taxon>Micrococcaceae</taxon>
        <taxon>Arthrobacter</taxon>
    </lineage>
</organism>
<dbReference type="Pfam" id="PF02152">
    <property type="entry name" value="FolB"/>
    <property type="match status" value="1"/>
</dbReference>
<dbReference type="SUPFAM" id="SSF55620">
    <property type="entry name" value="Tetrahydrobiopterin biosynthesis enzymes-like"/>
    <property type="match status" value="1"/>
</dbReference>
<dbReference type="EMBL" id="JAFNLL010000016">
    <property type="protein sequence ID" value="MBO1268052.1"/>
    <property type="molecule type" value="Genomic_DNA"/>
</dbReference>
<protein>
    <recommendedName>
        <fullName evidence="6">7,8-dihydroneopterin aldolase</fullName>
        <ecNumber evidence="6">4.1.2.25</ecNumber>
    </recommendedName>
</protein>
<comment type="pathway">
    <text evidence="2 6">Cofactor biosynthesis; tetrahydrofolate biosynthesis; 2-amino-4-hydroxy-6-hydroxymethyl-7,8-dihydropteridine diphosphate from 7,8-dihydroneopterin triphosphate: step 3/4.</text>
</comment>
<feature type="domain" description="Dihydroneopterin aldolase/epimerase" evidence="7">
    <location>
        <begin position="4"/>
        <end position="116"/>
    </location>
</feature>
<dbReference type="NCBIfam" id="TIGR00525">
    <property type="entry name" value="folB"/>
    <property type="match status" value="1"/>
</dbReference>
<evidence type="ECO:0000256" key="5">
    <source>
        <dbReference type="ARBA" id="ARBA00023239"/>
    </source>
</evidence>
<accession>A0A939HBW0</accession>
<evidence type="ECO:0000259" key="7">
    <source>
        <dbReference type="SMART" id="SM00905"/>
    </source>
</evidence>
<evidence type="ECO:0000313" key="8">
    <source>
        <dbReference type="EMBL" id="MBO1268052.1"/>
    </source>
</evidence>
<dbReference type="GO" id="GO:0005737">
    <property type="term" value="C:cytoplasm"/>
    <property type="evidence" value="ECO:0007669"/>
    <property type="project" value="TreeGrafter"/>
</dbReference>
<reference evidence="8" key="1">
    <citation type="submission" date="2021-03" db="EMBL/GenBank/DDBJ databases">
        <title>A new species, PO-11, isolated from a karst cave deposit.</title>
        <authorList>
            <person name="Zhaoxiaoyong W."/>
        </authorList>
    </citation>
    <scope>NUCLEOTIDE SEQUENCE</scope>
    <source>
        <strain evidence="8">PO-11</strain>
    </source>
</reference>
<dbReference type="EC" id="4.1.2.25" evidence="6"/>
<evidence type="ECO:0000313" key="9">
    <source>
        <dbReference type="Proteomes" id="UP000664164"/>
    </source>
</evidence>
<comment type="function">
    <text evidence="6">Catalyzes the conversion of 7,8-dihydroneopterin to 6-hydroxymethyl-7,8-dihydropterin.</text>
</comment>
<dbReference type="CDD" id="cd00534">
    <property type="entry name" value="DHNA_DHNTPE"/>
    <property type="match status" value="1"/>
</dbReference>
<dbReference type="Gene3D" id="3.30.1130.10">
    <property type="match status" value="1"/>
</dbReference>
<dbReference type="InterPro" id="IPR006157">
    <property type="entry name" value="FolB_dom"/>
</dbReference>
<dbReference type="NCBIfam" id="TIGR00526">
    <property type="entry name" value="folB_dom"/>
    <property type="match status" value="1"/>
</dbReference>
<evidence type="ECO:0000256" key="2">
    <source>
        <dbReference type="ARBA" id="ARBA00005013"/>
    </source>
</evidence>
<dbReference type="GO" id="GO:0046654">
    <property type="term" value="P:tetrahydrofolate biosynthetic process"/>
    <property type="evidence" value="ECO:0007669"/>
    <property type="project" value="UniProtKB-UniRule"/>
</dbReference>
<dbReference type="PANTHER" id="PTHR42844">
    <property type="entry name" value="DIHYDRONEOPTERIN ALDOLASE 1-RELATED"/>
    <property type="match status" value="1"/>
</dbReference>
<evidence type="ECO:0000256" key="1">
    <source>
        <dbReference type="ARBA" id="ARBA00001353"/>
    </source>
</evidence>
<evidence type="ECO:0000256" key="3">
    <source>
        <dbReference type="ARBA" id="ARBA00005708"/>
    </source>
</evidence>
<evidence type="ECO:0000256" key="6">
    <source>
        <dbReference type="RuleBase" id="RU362079"/>
    </source>
</evidence>
<keyword evidence="4 6" id="KW-0289">Folate biosynthesis</keyword>
<comment type="similarity">
    <text evidence="3 6">Belongs to the DHNA family.</text>
</comment>
<dbReference type="InterPro" id="IPR043133">
    <property type="entry name" value="GTP-CH-I_C/QueF"/>
</dbReference>